<dbReference type="KEGG" id="pje:CRM71_13980"/>
<dbReference type="AlphaFoldDB" id="A0A2N9QRM9"/>
<dbReference type="RefSeq" id="WP_089365593.1">
    <property type="nucleotide sequence ID" value="NZ_CP023864.1"/>
</dbReference>
<dbReference type="OrthoDB" id="179721at2"/>
<accession>A0A2N9QRM9</accession>
<comment type="caution">
    <text evidence="1">The sequence shown here is derived from an EMBL/GenBank/DDBJ whole genome shotgun (WGS) entry which is preliminary data.</text>
</comment>
<name>A0A2N9QRM9_9BACT</name>
<keyword evidence="2" id="KW-1185">Reference proteome</keyword>
<gene>
    <name evidence="1" type="ORF">SAMN06265364_10524</name>
</gene>
<organism evidence="1 2">
    <name type="scientific">Prevotella jejuni</name>
    <dbReference type="NCBI Taxonomy" id="1177574"/>
    <lineage>
        <taxon>Bacteria</taxon>
        <taxon>Pseudomonadati</taxon>
        <taxon>Bacteroidota</taxon>
        <taxon>Bacteroidia</taxon>
        <taxon>Bacteroidales</taxon>
        <taxon>Prevotellaceae</taxon>
        <taxon>Prevotella</taxon>
    </lineage>
</organism>
<dbReference type="EMBL" id="FZNZ01000005">
    <property type="protein sequence ID" value="SNR69715.1"/>
    <property type="molecule type" value="Genomic_DNA"/>
</dbReference>
<evidence type="ECO:0000313" key="2">
    <source>
        <dbReference type="Proteomes" id="UP000198427"/>
    </source>
</evidence>
<proteinExistence type="predicted"/>
<dbReference type="Proteomes" id="UP000198427">
    <property type="component" value="Unassembled WGS sequence"/>
</dbReference>
<evidence type="ECO:0000313" key="1">
    <source>
        <dbReference type="EMBL" id="SNR69715.1"/>
    </source>
</evidence>
<dbReference type="GeneID" id="94030426"/>
<reference evidence="1 2" key="1">
    <citation type="submission" date="2017-06" db="EMBL/GenBank/DDBJ databases">
        <authorList>
            <person name="Varghese N."/>
            <person name="Submissions S."/>
        </authorList>
    </citation>
    <scope>NUCLEOTIDE SEQUENCE [LARGE SCALE GENOMIC DNA]</scope>
    <source>
        <strain evidence="1 2">DSM 26989</strain>
    </source>
</reference>
<sequence>MAEVTLKKKITLRKKQEECAFTFSGKLKVKLLWNSPTDLDLCIFFKKKDGEVGGVFSNEYRGRKSDLGALDKFPFMLHLGDNKEPSEGGEETEQINVASLDEIESAYVCIINYNAAIEQLDITYADEGGRVELQSDSGDYLEVLADAKETGHVYCVCSIKNNGGSYALKNESRVMDLGTAFDEIPGFAIICND</sequence>
<dbReference type="Gene3D" id="2.60.60.30">
    <property type="entry name" value="sav2460 like domains"/>
    <property type="match status" value="1"/>
</dbReference>
<protein>
    <submittedName>
        <fullName evidence="1">Uncharacterized protein</fullName>
    </submittedName>
</protein>